<accession>A0ABX7I9I2</accession>
<dbReference type="EMBL" id="CP056775">
    <property type="protein sequence ID" value="QRR02383.1"/>
    <property type="molecule type" value="Genomic_DNA"/>
</dbReference>
<proteinExistence type="predicted"/>
<name>A0ABX7I9I2_9BACT</name>
<dbReference type="RefSeq" id="WP_204657281.1">
    <property type="nucleotide sequence ID" value="NZ_CP056775.1"/>
</dbReference>
<sequence length="358" mass="39692">MQHYSFRSIFKWTIIFLFNTSTFFSCTTEDHPEAAACRYTGFQRTENNGDGSAKQQSYKSVKLDEEGKLAEAEYGITYTFSDNNSQAGDVSSGNVQKYVMNYDGDDFLKTATHTAFQSNKNKRRFSRGDFGPYYEISVETVSTTSFVYEAGKVVSSSTKIVETLIGDKVNKKVTESESSKVWKYSGGTLASTIETTSSGGVYTTAFAADGGYTRSNATGSDVTIYDPVSRTRTIKLIPFAEYTIVSDANGNEVFVRTVNASNVYTDTFKYDQQKNPDWLIPKDFKGIPEPIITIQTSAGQNNLQEINSVSTIGGSEQRYNTKVSYTFNSSGYPTGDTWQSLSSSGFVRTTSYMYENCP</sequence>
<reference evidence="1 2" key="1">
    <citation type="submission" date="2020-06" db="EMBL/GenBank/DDBJ databases">
        <title>Dyadobacter sandarakinus sp. nov., isolated from the soil of the Arctic Yellow River Station.</title>
        <authorList>
            <person name="Zhang Y."/>
            <person name="Peng F."/>
        </authorList>
    </citation>
    <scope>NUCLEOTIDE SEQUENCE [LARGE SCALE GENOMIC DNA]</scope>
    <source>
        <strain evidence="1 2">Q3-56</strain>
    </source>
</reference>
<evidence type="ECO:0000313" key="1">
    <source>
        <dbReference type="EMBL" id="QRR02383.1"/>
    </source>
</evidence>
<evidence type="ECO:0008006" key="3">
    <source>
        <dbReference type="Google" id="ProtNLM"/>
    </source>
</evidence>
<organism evidence="1 2">
    <name type="scientific">Dyadobacter sandarakinus</name>
    <dbReference type="NCBI Taxonomy" id="2747268"/>
    <lineage>
        <taxon>Bacteria</taxon>
        <taxon>Pseudomonadati</taxon>
        <taxon>Bacteroidota</taxon>
        <taxon>Cytophagia</taxon>
        <taxon>Cytophagales</taxon>
        <taxon>Spirosomataceae</taxon>
        <taxon>Dyadobacter</taxon>
    </lineage>
</organism>
<evidence type="ECO:0000313" key="2">
    <source>
        <dbReference type="Proteomes" id="UP000612680"/>
    </source>
</evidence>
<keyword evidence="2" id="KW-1185">Reference proteome</keyword>
<protein>
    <recommendedName>
        <fullName evidence="3">YD repeat-containing protein</fullName>
    </recommendedName>
</protein>
<dbReference type="PROSITE" id="PS51257">
    <property type="entry name" value="PROKAR_LIPOPROTEIN"/>
    <property type="match status" value="1"/>
</dbReference>
<gene>
    <name evidence="1" type="ORF">HWI92_16435</name>
</gene>
<dbReference type="Proteomes" id="UP000612680">
    <property type="component" value="Chromosome"/>
</dbReference>